<dbReference type="InterPro" id="IPR007110">
    <property type="entry name" value="Ig-like_dom"/>
</dbReference>
<dbReference type="Gene3D" id="3.30.200.20">
    <property type="entry name" value="Phosphorylase Kinase, domain 1"/>
    <property type="match status" value="1"/>
</dbReference>
<dbReference type="Gene3D" id="2.40.20.10">
    <property type="entry name" value="Plasminogen Kringle 4"/>
    <property type="match status" value="1"/>
</dbReference>
<keyword evidence="11" id="KW-0325">Glycoprotein</keyword>
<reference evidence="22" key="3">
    <citation type="submission" date="2025-08" db="UniProtKB">
        <authorList>
            <consortium name="Ensembl"/>
        </authorList>
    </citation>
    <scope>IDENTIFICATION</scope>
</reference>
<dbReference type="Pfam" id="PF00051">
    <property type="entry name" value="Kringle"/>
    <property type="match status" value="1"/>
</dbReference>
<dbReference type="InterPro" id="IPR036790">
    <property type="entry name" value="Frizzled_dom_sf"/>
</dbReference>
<evidence type="ECO:0000256" key="17">
    <source>
        <dbReference type="SAM" id="Phobius"/>
    </source>
</evidence>
<feature type="domain" description="FZ" evidence="19">
    <location>
        <begin position="109"/>
        <end position="248"/>
    </location>
</feature>
<reference evidence="22" key="4">
    <citation type="submission" date="2025-09" db="UniProtKB">
        <authorList>
            <consortium name="Ensembl"/>
        </authorList>
    </citation>
    <scope>IDENTIFICATION</scope>
</reference>
<comment type="caution">
    <text evidence="16">Lacks conserved residue(s) required for the propagation of feature annotation.</text>
</comment>
<dbReference type="GeneTree" id="ENSGT00940000166767"/>
<dbReference type="SUPFAM" id="SSF48726">
    <property type="entry name" value="Immunoglobulin"/>
    <property type="match status" value="1"/>
</dbReference>
<keyword evidence="2" id="KW-0597">Phosphoprotein</keyword>
<evidence type="ECO:0000256" key="1">
    <source>
        <dbReference type="ARBA" id="ARBA00004479"/>
    </source>
</evidence>
<evidence type="ECO:0000256" key="7">
    <source>
        <dbReference type="ARBA" id="ARBA00022989"/>
    </source>
</evidence>
<dbReference type="CDD" id="cd00096">
    <property type="entry name" value="Ig"/>
    <property type="match status" value="1"/>
</dbReference>
<dbReference type="InterPro" id="IPR038178">
    <property type="entry name" value="Kringle_sf"/>
</dbReference>
<dbReference type="InterPro" id="IPR003598">
    <property type="entry name" value="Ig_sub2"/>
</dbReference>
<dbReference type="OMA" id="ENSPWCF"/>
<dbReference type="SMART" id="SM00220">
    <property type="entry name" value="S_TKc"/>
    <property type="match status" value="1"/>
</dbReference>
<reference evidence="23" key="1">
    <citation type="journal article" date="2002" name="Science">
        <title>The draft genome of Ciona intestinalis: insights into chordate and vertebrate origins.</title>
        <authorList>
            <person name="Dehal P."/>
            <person name="Satou Y."/>
            <person name="Campbell R.K."/>
            <person name="Chapman J."/>
            <person name="Degnan B."/>
            <person name="De Tomaso A."/>
            <person name="Davidson B."/>
            <person name="Di Gregorio A."/>
            <person name="Gelpke M."/>
            <person name="Goodstein D.M."/>
            <person name="Harafuji N."/>
            <person name="Hastings K.E."/>
            <person name="Ho I."/>
            <person name="Hotta K."/>
            <person name="Huang W."/>
            <person name="Kawashima T."/>
            <person name="Lemaire P."/>
            <person name="Martinez D."/>
            <person name="Meinertzhagen I.A."/>
            <person name="Necula S."/>
            <person name="Nonaka M."/>
            <person name="Putnam N."/>
            <person name="Rash S."/>
            <person name="Saiga H."/>
            <person name="Satake M."/>
            <person name="Terry A."/>
            <person name="Yamada L."/>
            <person name="Wang H.G."/>
            <person name="Awazu S."/>
            <person name="Azumi K."/>
            <person name="Boore J."/>
            <person name="Branno M."/>
            <person name="Chin-Bow S."/>
            <person name="DeSantis R."/>
            <person name="Doyle S."/>
            <person name="Francino P."/>
            <person name="Keys D.N."/>
            <person name="Haga S."/>
            <person name="Hayashi H."/>
            <person name="Hino K."/>
            <person name="Imai K.S."/>
            <person name="Inaba K."/>
            <person name="Kano S."/>
            <person name="Kobayashi K."/>
            <person name="Kobayashi M."/>
            <person name="Lee B.I."/>
            <person name="Makabe K.W."/>
            <person name="Manohar C."/>
            <person name="Matassi G."/>
            <person name="Medina M."/>
            <person name="Mochizuki Y."/>
            <person name="Mount S."/>
            <person name="Morishita T."/>
            <person name="Miura S."/>
            <person name="Nakayama A."/>
            <person name="Nishizaka S."/>
            <person name="Nomoto H."/>
            <person name="Ohta F."/>
            <person name="Oishi K."/>
            <person name="Rigoutsos I."/>
            <person name="Sano M."/>
            <person name="Sasaki A."/>
            <person name="Sasakura Y."/>
            <person name="Shoguchi E."/>
            <person name="Shin-i T."/>
            <person name="Spagnuolo A."/>
            <person name="Stainier D."/>
            <person name="Suzuki M.M."/>
            <person name="Tassy O."/>
            <person name="Takatori N."/>
            <person name="Tokuoka M."/>
            <person name="Yagi K."/>
            <person name="Yoshizaki F."/>
            <person name="Wada S."/>
            <person name="Zhang C."/>
            <person name="Hyatt P.D."/>
            <person name="Larimer F."/>
            <person name="Detter C."/>
            <person name="Doggett N."/>
            <person name="Glavina T."/>
            <person name="Hawkins T."/>
            <person name="Richardson P."/>
            <person name="Lucas S."/>
            <person name="Kohara Y."/>
            <person name="Levine M."/>
            <person name="Satoh N."/>
            <person name="Rokhsar D.S."/>
        </authorList>
    </citation>
    <scope>NUCLEOTIDE SEQUENCE [LARGE SCALE GENOMIC DNA]</scope>
</reference>
<evidence type="ECO:0000256" key="14">
    <source>
        <dbReference type="PIRSR" id="PIRSR000615-2"/>
    </source>
</evidence>
<reference evidence="22" key="2">
    <citation type="journal article" date="2008" name="Genome Biol.">
        <title>Improved genome assembly and evidence-based global gene model set for the chordate Ciona intestinalis: new insight into intron and operon populations.</title>
        <authorList>
            <person name="Satou Y."/>
            <person name="Mineta K."/>
            <person name="Ogasawara M."/>
            <person name="Sasakura Y."/>
            <person name="Shoguchi E."/>
            <person name="Ueno K."/>
            <person name="Yamada L."/>
            <person name="Matsumoto J."/>
            <person name="Wasserscheid J."/>
            <person name="Dewar K."/>
            <person name="Wiley G.B."/>
            <person name="Macmil S.L."/>
            <person name="Roe B.A."/>
            <person name="Zeller R.W."/>
            <person name="Hastings K.E."/>
            <person name="Lemaire P."/>
            <person name="Lindquist E."/>
            <person name="Endo T."/>
            <person name="Hotta K."/>
            <person name="Inaba K."/>
        </authorList>
    </citation>
    <scope>NUCLEOTIDE SEQUENCE [LARGE SCALE GENOMIC DNA]</scope>
    <source>
        <strain evidence="22">wild type</strain>
    </source>
</reference>
<dbReference type="InterPro" id="IPR013783">
    <property type="entry name" value="Ig-like_fold"/>
</dbReference>
<dbReference type="GO" id="GO:0004714">
    <property type="term" value="F:transmembrane receptor protein tyrosine kinase activity"/>
    <property type="evidence" value="ECO:0000318"/>
    <property type="project" value="GO_Central"/>
</dbReference>
<evidence type="ECO:0000259" key="21">
    <source>
        <dbReference type="PROSITE" id="PS50835"/>
    </source>
</evidence>
<evidence type="ECO:0000256" key="11">
    <source>
        <dbReference type="ARBA" id="ARBA00023180"/>
    </source>
</evidence>
<comment type="subcellular location">
    <subcellularLocation>
        <location evidence="1">Membrane</location>
        <topology evidence="1">Single-pass type I membrane protein</topology>
    </subcellularLocation>
</comment>
<dbReference type="InterPro" id="IPR013098">
    <property type="entry name" value="Ig_I-set"/>
</dbReference>
<dbReference type="GO" id="GO:0017147">
    <property type="term" value="F:Wnt-protein binding"/>
    <property type="evidence" value="ECO:0000318"/>
    <property type="project" value="GO_Central"/>
</dbReference>
<dbReference type="InterPro" id="IPR000001">
    <property type="entry name" value="Kringle"/>
</dbReference>
<feature type="binding site" evidence="15">
    <location>
        <position position="567"/>
    </location>
    <ligand>
        <name>Mg(2+)</name>
        <dbReference type="ChEBI" id="CHEBI:18420"/>
    </ligand>
</feature>
<evidence type="ECO:0000256" key="16">
    <source>
        <dbReference type="PROSITE-ProRule" id="PRU00121"/>
    </source>
</evidence>
<evidence type="ECO:0000256" key="9">
    <source>
        <dbReference type="ARBA" id="ARBA00023157"/>
    </source>
</evidence>
<dbReference type="Ensembl" id="ENSCINT00000013382.3">
    <property type="protein sequence ID" value="ENSCINP00000013382.3"/>
    <property type="gene ID" value="ENSCING00000006519.3"/>
</dbReference>
<dbReference type="PROSITE" id="PS50011">
    <property type="entry name" value="PROTEIN_KINASE_DOM"/>
    <property type="match status" value="1"/>
</dbReference>
<dbReference type="InterPro" id="IPR001245">
    <property type="entry name" value="Ser-Thr/Tyr_kinase_cat_dom"/>
</dbReference>
<evidence type="ECO:0000313" key="23">
    <source>
        <dbReference type="Proteomes" id="UP000008144"/>
    </source>
</evidence>
<dbReference type="Gene3D" id="1.10.2000.10">
    <property type="entry name" value="Frizzled cysteine-rich domain"/>
    <property type="match status" value="1"/>
</dbReference>
<evidence type="ECO:0000313" key="22">
    <source>
        <dbReference type="Ensembl" id="ENSCINP00000013382.3"/>
    </source>
</evidence>
<dbReference type="PANTHER" id="PTHR24416:SF611">
    <property type="entry name" value="TYROSINE-PROTEIN KINASE TRANSMEMBRANE RECEPTOR ROR"/>
    <property type="match status" value="1"/>
</dbReference>
<dbReference type="Pfam" id="PF07679">
    <property type="entry name" value="I-set"/>
    <property type="match status" value="1"/>
</dbReference>
<feature type="binding site" evidence="14">
    <location>
        <position position="566"/>
    </location>
    <ligand>
        <name>ATP</name>
        <dbReference type="ChEBI" id="CHEBI:30616"/>
    </ligand>
</feature>
<dbReference type="InterPro" id="IPR013806">
    <property type="entry name" value="Kringle-like"/>
</dbReference>
<evidence type="ECO:0000256" key="3">
    <source>
        <dbReference type="ARBA" id="ARBA00022572"/>
    </source>
</evidence>
<dbReference type="Gene3D" id="1.10.510.10">
    <property type="entry name" value="Transferase(Phosphotransferase) domain 1"/>
    <property type="match status" value="1"/>
</dbReference>
<dbReference type="STRING" id="7719.ENSCINP00000013382"/>
<keyword evidence="3 16" id="KW-0420">Kringle</keyword>
<keyword evidence="9" id="KW-1015">Disulfide bond</keyword>
<dbReference type="InterPro" id="IPR018056">
    <property type="entry name" value="Kringle_CS"/>
</dbReference>
<dbReference type="InterPro" id="IPR011009">
    <property type="entry name" value="Kinase-like_dom_sf"/>
</dbReference>
<dbReference type="PROSITE" id="PS50070">
    <property type="entry name" value="KRINGLE_2"/>
    <property type="match status" value="1"/>
</dbReference>
<keyword evidence="10" id="KW-0675">Receptor</keyword>
<evidence type="ECO:0000256" key="15">
    <source>
        <dbReference type="PIRSR" id="PIRSR000615-3"/>
    </source>
</evidence>
<dbReference type="HOGENOM" id="CLU_000288_30_4_1"/>
<accession>F6PUP9</accession>
<evidence type="ECO:0000256" key="2">
    <source>
        <dbReference type="ARBA" id="ARBA00022553"/>
    </source>
</evidence>
<dbReference type="SMART" id="SM00408">
    <property type="entry name" value="IGc2"/>
    <property type="match status" value="1"/>
</dbReference>
<dbReference type="GO" id="GO:0030424">
    <property type="term" value="C:axon"/>
    <property type="evidence" value="ECO:0000318"/>
    <property type="project" value="GO_Central"/>
</dbReference>
<feature type="transmembrane region" description="Helical" evidence="17">
    <location>
        <begin position="341"/>
        <end position="365"/>
    </location>
</feature>
<dbReference type="InterPro" id="IPR008266">
    <property type="entry name" value="Tyr_kinase_AS"/>
</dbReference>
<dbReference type="Pfam" id="PF01392">
    <property type="entry name" value="Fz"/>
    <property type="match status" value="1"/>
</dbReference>
<dbReference type="GO" id="GO:0043235">
    <property type="term" value="C:receptor complex"/>
    <property type="evidence" value="ECO:0000318"/>
    <property type="project" value="GO_Central"/>
</dbReference>
<keyword evidence="8 17" id="KW-0472">Membrane</keyword>
<keyword evidence="5 14" id="KW-0547">Nucleotide-binding</keyword>
<dbReference type="CDD" id="cd07459">
    <property type="entry name" value="CRD_TK_ROR_like"/>
    <property type="match status" value="1"/>
</dbReference>
<keyword evidence="6 14" id="KW-0067">ATP-binding</keyword>
<dbReference type="GO" id="GO:0005886">
    <property type="term" value="C:plasma membrane"/>
    <property type="evidence" value="ECO:0000318"/>
    <property type="project" value="GO_Central"/>
</dbReference>
<evidence type="ECO:0008006" key="24">
    <source>
        <dbReference type="Google" id="ProtNLM"/>
    </source>
</evidence>
<keyword evidence="4 17" id="KW-0812">Transmembrane</keyword>
<dbReference type="InParanoid" id="F6PUP9"/>
<keyword evidence="23" id="KW-1185">Reference proteome</keyword>
<dbReference type="GO" id="GO:0005524">
    <property type="term" value="F:ATP binding"/>
    <property type="evidence" value="ECO:0007669"/>
    <property type="project" value="UniProtKB-KW"/>
</dbReference>
<dbReference type="PROSITE" id="PS00109">
    <property type="entry name" value="PROTEIN_KINASE_TYR"/>
    <property type="match status" value="1"/>
</dbReference>
<dbReference type="InterPro" id="IPR020067">
    <property type="entry name" value="Frizzled_dom"/>
</dbReference>
<dbReference type="PRINTS" id="PR00109">
    <property type="entry name" value="TYRKINASE"/>
</dbReference>
<dbReference type="Gene3D" id="2.60.40.10">
    <property type="entry name" value="Immunoglobulins"/>
    <property type="match status" value="1"/>
</dbReference>
<dbReference type="SUPFAM" id="SSF56112">
    <property type="entry name" value="Protein kinase-like (PK-like)"/>
    <property type="match status" value="1"/>
</dbReference>
<dbReference type="InterPro" id="IPR003599">
    <property type="entry name" value="Ig_sub"/>
</dbReference>
<name>F6PUP9_CIOIN</name>
<dbReference type="InterPro" id="IPR000719">
    <property type="entry name" value="Prot_kinase_dom"/>
</dbReference>
<dbReference type="GO" id="GO:0055013">
    <property type="term" value="P:cardiac muscle cell development"/>
    <property type="evidence" value="ECO:0007669"/>
    <property type="project" value="UniProtKB-ARBA"/>
</dbReference>
<dbReference type="SMART" id="SM00130">
    <property type="entry name" value="KR"/>
    <property type="match status" value="1"/>
</dbReference>
<sequence length="708" mass="79528">MNLMEDMVNQTLQSGGKAIFRCKVEGTPTDAVIFTWYKDGTELVDDPRFNIRTKSWGSLLKISDVYTADSGQYRCEASNTYRRVATSAYLTVSFGNLGLRRHSFQINEYVKGRCEQYTGFACSRFLQGQYVYLEFFQKQENVEQVVSTALQFLANLKDVSPSCSTYAPAAFCYYFFSPCKKNDLGDVIMADPQPLRLCQEDCDLLKHKTCKNEFFNQNADKFSPRVFETSDCSSLPRTTPTNDHCTTIGLPSVVNRQHMCYNGTGAKYRGTLSVASTGETCKNWPADMLFEYSYLAGGHNFCRNPGASLPSPWCYVDTALTKKEVCQVPKCRGADGGNGDLVMILIPAVSIPLLLGCVIIVFCVACRRKKKTNKNNKGTPMETRTLSAKKNCHEVNMCFLTDTSQAKVPELSSNMVHVIGELGDGKFGKVFKAQILSNLHYCPNEPKQVSVKTLNDRSTPPQVQEFQREMETFSELQHANVACLKAVVTQPSLRCMVFEYTNGVDLHEYLVLHSPQADFAKPPSSASSHASSSIEHADFIRMAIQVASGMDYLTRNNFIHRDLSARNVLVCGNLDLKICNLGVIRDSYLSCYYRNPQGGQMLPIRWMAPESLKTWQFSDKSAVWSFGVLLWEMFSYGLQPYCGYSNHEVLDMISRRQLLTCPDQCPAKVYSLMHECWCGQPAQRPTFADLHSKLAGWEGTSTTRMTSQ</sequence>
<dbReference type="AlphaFoldDB" id="F6PUP9"/>
<dbReference type="InterPro" id="IPR041775">
    <property type="entry name" value="Ror-like_CRD"/>
</dbReference>
<dbReference type="PRINTS" id="PR00018">
    <property type="entry name" value="KRINGLE"/>
</dbReference>
<evidence type="ECO:0000256" key="4">
    <source>
        <dbReference type="ARBA" id="ARBA00022692"/>
    </source>
</evidence>
<feature type="active site" description="Proton acceptor" evidence="13">
    <location>
        <position position="562"/>
    </location>
</feature>
<dbReference type="CDD" id="cd00108">
    <property type="entry name" value="KR"/>
    <property type="match status" value="1"/>
</dbReference>
<evidence type="ECO:0000259" key="18">
    <source>
        <dbReference type="PROSITE" id="PS50011"/>
    </source>
</evidence>
<dbReference type="PROSITE" id="PS50038">
    <property type="entry name" value="FZ"/>
    <property type="match status" value="1"/>
</dbReference>
<dbReference type="GO" id="GO:0007169">
    <property type="term" value="P:cell surface receptor protein tyrosine kinase signaling pathway"/>
    <property type="evidence" value="ECO:0000318"/>
    <property type="project" value="GO_Central"/>
</dbReference>
<dbReference type="InterPro" id="IPR050122">
    <property type="entry name" value="RTK"/>
</dbReference>
<organism evidence="22 23">
    <name type="scientific">Ciona intestinalis</name>
    <name type="common">Transparent sea squirt</name>
    <name type="synonym">Ascidia intestinalis</name>
    <dbReference type="NCBI Taxonomy" id="7719"/>
    <lineage>
        <taxon>Eukaryota</taxon>
        <taxon>Metazoa</taxon>
        <taxon>Chordata</taxon>
        <taxon>Tunicata</taxon>
        <taxon>Ascidiacea</taxon>
        <taxon>Phlebobranchia</taxon>
        <taxon>Cionidae</taxon>
        <taxon>Ciona</taxon>
    </lineage>
</organism>
<evidence type="ECO:0000256" key="13">
    <source>
        <dbReference type="PIRSR" id="PIRSR000615-1"/>
    </source>
</evidence>
<evidence type="ECO:0000256" key="6">
    <source>
        <dbReference type="ARBA" id="ARBA00022840"/>
    </source>
</evidence>
<evidence type="ECO:0000256" key="12">
    <source>
        <dbReference type="ARBA" id="ARBA00023319"/>
    </source>
</evidence>
<keyword evidence="15" id="KW-0479">Metal-binding</keyword>
<dbReference type="SMART" id="SM00409">
    <property type="entry name" value="IG"/>
    <property type="match status" value="1"/>
</dbReference>
<dbReference type="Pfam" id="PF07714">
    <property type="entry name" value="PK_Tyr_Ser-Thr"/>
    <property type="match status" value="1"/>
</dbReference>
<evidence type="ECO:0000256" key="5">
    <source>
        <dbReference type="ARBA" id="ARBA00022741"/>
    </source>
</evidence>
<feature type="domain" description="Kringle" evidence="20">
    <location>
        <begin position="259"/>
        <end position="331"/>
    </location>
</feature>
<proteinExistence type="predicted"/>
<dbReference type="Proteomes" id="UP000008144">
    <property type="component" value="Chromosome 8"/>
</dbReference>
<feature type="domain" description="Ig-like" evidence="21">
    <location>
        <begin position="1"/>
        <end position="93"/>
    </location>
</feature>
<dbReference type="PANTHER" id="PTHR24416">
    <property type="entry name" value="TYROSINE-PROTEIN KINASE RECEPTOR"/>
    <property type="match status" value="1"/>
</dbReference>
<dbReference type="GO" id="GO:0046872">
    <property type="term" value="F:metal ion binding"/>
    <property type="evidence" value="ECO:0007669"/>
    <property type="project" value="UniProtKB-KW"/>
</dbReference>
<dbReference type="EMBL" id="EAAA01002682">
    <property type="status" value="NOT_ANNOTATED_CDS"/>
    <property type="molecule type" value="Genomic_DNA"/>
</dbReference>
<evidence type="ECO:0000256" key="8">
    <source>
        <dbReference type="ARBA" id="ARBA00023136"/>
    </source>
</evidence>
<keyword evidence="15" id="KW-0460">Magnesium</keyword>
<keyword evidence="7 17" id="KW-1133">Transmembrane helix</keyword>
<dbReference type="PROSITE" id="PS50835">
    <property type="entry name" value="IG_LIKE"/>
    <property type="match status" value="1"/>
</dbReference>
<dbReference type="PROSITE" id="PS00021">
    <property type="entry name" value="KRINGLE_1"/>
    <property type="match status" value="1"/>
</dbReference>
<evidence type="ECO:0000259" key="20">
    <source>
        <dbReference type="PROSITE" id="PS50070"/>
    </source>
</evidence>
<protein>
    <recommendedName>
        <fullName evidence="24">Receptor protein-tyrosine kinase</fullName>
    </recommendedName>
</protein>
<dbReference type="SUPFAM" id="SSF57440">
    <property type="entry name" value="Kringle-like"/>
    <property type="match status" value="1"/>
</dbReference>
<evidence type="ECO:0000259" key="19">
    <source>
        <dbReference type="PROSITE" id="PS50038"/>
    </source>
</evidence>
<keyword evidence="12" id="KW-0393">Immunoglobulin domain</keyword>
<dbReference type="PIRSF" id="PIRSF000615">
    <property type="entry name" value="TyrPK_CSF1-R"/>
    <property type="match status" value="1"/>
</dbReference>
<dbReference type="InterPro" id="IPR036179">
    <property type="entry name" value="Ig-like_dom_sf"/>
</dbReference>
<evidence type="ECO:0000256" key="10">
    <source>
        <dbReference type="ARBA" id="ARBA00023170"/>
    </source>
</evidence>
<feature type="domain" description="Protein kinase" evidence="18">
    <location>
        <begin position="416"/>
        <end position="694"/>
    </location>
</feature>